<dbReference type="Proteomes" id="UP001491310">
    <property type="component" value="Unassembled WGS sequence"/>
</dbReference>
<evidence type="ECO:0000256" key="5">
    <source>
        <dbReference type="ARBA" id="ARBA00023136"/>
    </source>
</evidence>
<dbReference type="Pfam" id="PF13896">
    <property type="entry name" value="Glyco_transf_49"/>
    <property type="match status" value="1"/>
</dbReference>
<keyword evidence="4" id="KW-1133">Transmembrane helix</keyword>
<dbReference type="PANTHER" id="PTHR12270:SF52">
    <property type="entry name" value="GLYCOSYLTRANSFERASE-LIKE PROTEIN GNT13-RELATED"/>
    <property type="match status" value="1"/>
</dbReference>
<comment type="caution">
    <text evidence="8">The sequence shown here is derived from an EMBL/GenBank/DDBJ whole genome shotgun (WGS) entry which is preliminary data.</text>
</comment>
<keyword evidence="7" id="KW-0732">Signal</keyword>
<protein>
    <submittedName>
        <fullName evidence="8">Uncharacterized protein</fullName>
    </submittedName>
</protein>
<proteinExistence type="predicted"/>
<gene>
    <name evidence="8" type="ORF">WJX75_007631</name>
</gene>
<reference evidence="8 9" key="1">
    <citation type="journal article" date="2024" name="Nat. Commun.">
        <title>Phylogenomics reveals the evolutionary origins of lichenization in chlorophyte algae.</title>
        <authorList>
            <person name="Puginier C."/>
            <person name="Libourel C."/>
            <person name="Otte J."/>
            <person name="Skaloud P."/>
            <person name="Haon M."/>
            <person name="Grisel S."/>
            <person name="Petersen M."/>
            <person name="Berrin J.G."/>
            <person name="Delaux P.M."/>
            <person name="Dal Grande F."/>
            <person name="Keller J."/>
        </authorList>
    </citation>
    <scope>NUCLEOTIDE SEQUENCE [LARGE SCALE GENOMIC DNA]</scope>
    <source>
        <strain evidence="8 9">SAG 216-7</strain>
    </source>
</reference>
<accession>A0ABR2YZI3</accession>
<evidence type="ECO:0000256" key="2">
    <source>
        <dbReference type="ARBA" id="ARBA00022692"/>
    </source>
</evidence>
<keyword evidence="3" id="KW-0735">Signal-anchor</keyword>
<name>A0ABR2YZI3_9CHLO</name>
<keyword evidence="9" id="KW-1185">Reference proteome</keyword>
<feature type="signal peptide" evidence="7">
    <location>
        <begin position="1"/>
        <end position="40"/>
    </location>
</feature>
<evidence type="ECO:0000256" key="1">
    <source>
        <dbReference type="ARBA" id="ARBA00004606"/>
    </source>
</evidence>
<keyword evidence="5" id="KW-0472">Membrane</keyword>
<feature type="chain" id="PRO_5045673461" evidence="7">
    <location>
        <begin position="41"/>
        <end position="854"/>
    </location>
</feature>
<dbReference type="PANTHER" id="PTHR12270">
    <property type="entry name" value="GLYCOSYLTRANSFERASE-RELATED"/>
    <property type="match status" value="1"/>
</dbReference>
<comment type="subcellular location">
    <subcellularLocation>
        <location evidence="1">Membrane</location>
        <topology evidence="1">Single-pass type II membrane protein</topology>
    </subcellularLocation>
</comment>
<evidence type="ECO:0000256" key="6">
    <source>
        <dbReference type="ARBA" id="ARBA00023180"/>
    </source>
</evidence>
<evidence type="ECO:0000313" key="8">
    <source>
        <dbReference type="EMBL" id="KAK9916836.1"/>
    </source>
</evidence>
<evidence type="ECO:0000256" key="4">
    <source>
        <dbReference type="ARBA" id="ARBA00022989"/>
    </source>
</evidence>
<evidence type="ECO:0000256" key="7">
    <source>
        <dbReference type="SAM" id="SignalP"/>
    </source>
</evidence>
<organism evidence="8 9">
    <name type="scientific">Coccomyxa subellipsoidea</name>
    <dbReference type="NCBI Taxonomy" id="248742"/>
    <lineage>
        <taxon>Eukaryota</taxon>
        <taxon>Viridiplantae</taxon>
        <taxon>Chlorophyta</taxon>
        <taxon>core chlorophytes</taxon>
        <taxon>Trebouxiophyceae</taxon>
        <taxon>Trebouxiophyceae incertae sedis</taxon>
        <taxon>Coccomyxaceae</taxon>
        <taxon>Coccomyxa</taxon>
    </lineage>
</organism>
<sequence length="854" mass="93049">MGTLASHTSCPRQSGACNPTGLLFTLVILYLSIAVATSKGEKPQCADDTRPGSTYGKVRLPNLKVEAVLRSQQPREKHDITIITQCSLDRLYMLEEQCNTWQGITSVAVYYPLYIFQSTNADRLREAITTVENFHEQIDRSHGKCRMDIVLLSEVIKPHDSWSYPYNALRNHALVRSETEVLLLLDADFLVSKGVHEALTASDKASALMEDLTANKKVIVLPAFETPRSLSEEEGREYALQAQSSSKAELKGMFDEGKIIQFADFYPPGHGSTNYKKWFTFSEPYPITYKIGYEPYVLVNRRMVPWYDERFRGYGWDKVMQIYHMDAAAFHFVAHPDAWEPSPRPRNDAISLDEAVVKPGLAIVNAKSKYGDDQSSQLGSVTDFFITHYSSSELPFRKILQEQPLHKAADVPLESVSSEVVKRALTFFRQFDLPTLSAFARTLVDAVFSTIPDSAAIVPPKAKVGLLVSVALVLRAVPVVALLLSENLLEGNARYSSPQRLPFLLWTLAQAAIGDVSIGVAVWVRVLLPQVLGAQFATTSKEAAPPKLGDESAATALGFMDLCLAAVRQPDEPEELNLRGYPKWNAGTVALGPEENALVHGARQGVRWTARKGKRVIEPVVPPTALDAIVRLTFRGEPVLRAKNNAHLHRHYERLQQLAMEGIAHGGVSVPELGSAAVLQNLAGSFPAQLSTTEGCKALLDLVQELQKRHSSILASGKGAQLTAAQAAERGGTGRSMLAGLALIGGSALAAIAISQTKPFQNFASQSDSGFVRAAMSTLTSVAEQLPPAMLNVAQEAASLAESANEKAQPMLHHVHDALEGFYKIVAAYSVQGLHAASVAQQAISARINGLIAS</sequence>
<keyword evidence="2" id="KW-0812">Transmembrane</keyword>
<dbReference type="InterPro" id="IPR051292">
    <property type="entry name" value="Xyl/GlcA_transferase"/>
</dbReference>
<dbReference type="EMBL" id="JALJOT010000003">
    <property type="protein sequence ID" value="KAK9916836.1"/>
    <property type="molecule type" value="Genomic_DNA"/>
</dbReference>
<keyword evidence="6" id="KW-0325">Glycoprotein</keyword>
<evidence type="ECO:0000313" key="9">
    <source>
        <dbReference type="Proteomes" id="UP001491310"/>
    </source>
</evidence>
<evidence type="ECO:0000256" key="3">
    <source>
        <dbReference type="ARBA" id="ARBA00022968"/>
    </source>
</evidence>